<evidence type="ECO:0000256" key="10">
    <source>
        <dbReference type="ARBA" id="ARBA00022977"/>
    </source>
</evidence>
<comment type="catalytic activity">
    <reaction evidence="1 11">
        <text>5-(2-hydroxyethyl)-4-methylthiazole + ATP = 4-methyl-5-(2-phosphooxyethyl)-thiazole + ADP + H(+)</text>
        <dbReference type="Rhea" id="RHEA:24212"/>
        <dbReference type="ChEBI" id="CHEBI:15378"/>
        <dbReference type="ChEBI" id="CHEBI:17957"/>
        <dbReference type="ChEBI" id="CHEBI:30616"/>
        <dbReference type="ChEBI" id="CHEBI:58296"/>
        <dbReference type="ChEBI" id="CHEBI:456216"/>
        <dbReference type="EC" id="2.7.1.50"/>
    </reaction>
</comment>
<keyword evidence="4 11" id="KW-0808">Transferase</keyword>
<reference evidence="13" key="1">
    <citation type="journal article" date="2019" name="Int. J. Syst. Evol. Microbiol.">
        <title>The Global Catalogue of Microorganisms (GCM) 10K type strain sequencing project: providing services to taxonomists for standard genome sequencing and annotation.</title>
        <authorList>
            <consortium name="The Broad Institute Genomics Platform"/>
            <consortium name="The Broad Institute Genome Sequencing Center for Infectious Disease"/>
            <person name="Wu L."/>
            <person name="Ma J."/>
        </authorList>
    </citation>
    <scope>NUCLEOTIDE SEQUENCE [LARGE SCALE GENOMIC DNA]</scope>
    <source>
        <strain evidence="13">CCUG 50353</strain>
    </source>
</reference>
<comment type="caution">
    <text evidence="12">The sequence shown here is derived from an EMBL/GenBank/DDBJ whole genome shotgun (WGS) entry which is preliminary data.</text>
</comment>
<comment type="function">
    <text evidence="11">Catalyzes the phosphorylation of the hydroxyl group of 4-methyl-5-beta-hydroxyethylthiazole (THZ).</text>
</comment>
<keyword evidence="5 11" id="KW-0479">Metal-binding</keyword>
<dbReference type="CDD" id="cd01170">
    <property type="entry name" value="THZ_kinase"/>
    <property type="match status" value="1"/>
</dbReference>
<dbReference type="InterPro" id="IPR000417">
    <property type="entry name" value="Hyethyz_kinase"/>
</dbReference>
<protein>
    <recommendedName>
        <fullName evidence="11">Hydroxyethylthiazole kinase</fullName>
        <ecNumber evidence="11">2.7.1.50</ecNumber>
    </recommendedName>
    <alternativeName>
        <fullName evidence="11">4-methyl-5-beta-hydroxyethylthiazole kinase</fullName>
        <shortName evidence="11">TH kinase</shortName>
        <shortName evidence="11">Thz kinase</shortName>
    </alternativeName>
</protein>
<dbReference type="NCBIfam" id="TIGR00694">
    <property type="entry name" value="thiM"/>
    <property type="match status" value="1"/>
</dbReference>
<keyword evidence="10 11" id="KW-0784">Thiamine biosynthesis</keyword>
<dbReference type="Gene3D" id="3.40.1190.20">
    <property type="match status" value="1"/>
</dbReference>
<organism evidence="12 13">
    <name type="scientific">Chryseomicrobium palamuruense</name>
    <dbReference type="NCBI Taxonomy" id="682973"/>
    <lineage>
        <taxon>Bacteria</taxon>
        <taxon>Bacillati</taxon>
        <taxon>Bacillota</taxon>
        <taxon>Bacilli</taxon>
        <taxon>Bacillales</taxon>
        <taxon>Caryophanaceae</taxon>
        <taxon>Chryseomicrobium</taxon>
    </lineage>
</organism>
<dbReference type="SUPFAM" id="SSF53613">
    <property type="entry name" value="Ribokinase-like"/>
    <property type="match status" value="1"/>
</dbReference>
<keyword evidence="6 11" id="KW-0547">Nucleotide-binding</keyword>
<dbReference type="EMBL" id="JBHSEF010000009">
    <property type="protein sequence ID" value="MFC4353830.1"/>
    <property type="molecule type" value="Genomic_DNA"/>
</dbReference>
<keyword evidence="9 11" id="KW-0460">Magnesium</keyword>
<evidence type="ECO:0000256" key="7">
    <source>
        <dbReference type="ARBA" id="ARBA00022777"/>
    </source>
</evidence>
<keyword evidence="13" id="KW-1185">Reference proteome</keyword>
<accession>A0ABV8UTN7</accession>
<dbReference type="Pfam" id="PF02110">
    <property type="entry name" value="HK"/>
    <property type="match status" value="1"/>
</dbReference>
<evidence type="ECO:0000256" key="8">
    <source>
        <dbReference type="ARBA" id="ARBA00022840"/>
    </source>
</evidence>
<proteinExistence type="inferred from homology"/>
<dbReference type="GO" id="GO:0004417">
    <property type="term" value="F:hydroxyethylthiazole kinase activity"/>
    <property type="evidence" value="ECO:0007669"/>
    <property type="project" value="UniProtKB-EC"/>
</dbReference>
<evidence type="ECO:0000256" key="9">
    <source>
        <dbReference type="ARBA" id="ARBA00022842"/>
    </source>
</evidence>
<comment type="pathway">
    <text evidence="3 11">Cofactor biosynthesis; thiamine diphosphate biosynthesis; 4-methyl-5-(2-phosphoethyl)-thiazole from 5-(2-hydroxyethyl)-4-methylthiazole: step 1/1.</text>
</comment>
<feature type="binding site" evidence="11">
    <location>
        <position position="37"/>
    </location>
    <ligand>
        <name>substrate</name>
    </ligand>
</feature>
<feature type="binding site" evidence="11">
    <location>
        <position position="186"/>
    </location>
    <ligand>
        <name>substrate</name>
    </ligand>
</feature>
<dbReference type="HAMAP" id="MF_00228">
    <property type="entry name" value="Thz_kinase"/>
    <property type="match status" value="1"/>
</dbReference>
<evidence type="ECO:0000313" key="12">
    <source>
        <dbReference type="EMBL" id="MFC4353830.1"/>
    </source>
</evidence>
<keyword evidence="7 11" id="KW-0418">Kinase</keyword>
<dbReference type="EC" id="2.7.1.50" evidence="11"/>
<evidence type="ECO:0000256" key="6">
    <source>
        <dbReference type="ARBA" id="ARBA00022741"/>
    </source>
</evidence>
<dbReference type="NCBIfam" id="NF006830">
    <property type="entry name" value="PRK09355.1"/>
    <property type="match status" value="1"/>
</dbReference>
<evidence type="ECO:0000256" key="11">
    <source>
        <dbReference type="HAMAP-Rule" id="MF_00228"/>
    </source>
</evidence>
<comment type="similarity">
    <text evidence="11">Belongs to the Thz kinase family.</text>
</comment>
<dbReference type="RefSeq" id="WP_378139616.1">
    <property type="nucleotide sequence ID" value="NZ_JBHSEF010000009.1"/>
</dbReference>
<gene>
    <name evidence="11 12" type="primary">thiM</name>
    <name evidence="12" type="ORF">ACFO0S_01960</name>
</gene>
<evidence type="ECO:0000256" key="5">
    <source>
        <dbReference type="ARBA" id="ARBA00022723"/>
    </source>
</evidence>
<evidence type="ECO:0000256" key="2">
    <source>
        <dbReference type="ARBA" id="ARBA00001946"/>
    </source>
</evidence>
<evidence type="ECO:0000256" key="3">
    <source>
        <dbReference type="ARBA" id="ARBA00004868"/>
    </source>
</evidence>
<dbReference type="InterPro" id="IPR029056">
    <property type="entry name" value="Ribokinase-like"/>
</dbReference>
<dbReference type="PIRSF" id="PIRSF000513">
    <property type="entry name" value="Thz_kinase"/>
    <property type="match status" value="1"/>
</dbReference>
<keyword evidence="8 11" id="KW-0067">ATP-binding</keyword>
<feature type="binding site" evidence="11">
    <location>
        <position position="113"/>
    </location>
    <ligand>
        <name>ATP</name>
        <dbReference type="ChEBI" id="CHEBI:30616"/>
    </ligand>
</feature>
<evidence type="ECO:0000256" key="1">
    <source>
        <dbReference type="ARBA" id="ARBA00001771"/>
    </source>
</evidence>
<feature type="binding site" evidence="11">
    <location>
        <position position="159"/>
    </location>
    <ligand>
        <name>ATP</name>
        <dbReference type="ChEBI" id="CHEBI:30616"/>
    </ligand>
</feature>
<name>A0ABV8UTN7_9BACL</name>
<dbReference type="Proteomes" id="UP001595733">
    <property type="component" value="Unassembled WGS sequence"/>
</dbReference>
<sequence>MQVSLREKSPVVHCITNQVVANFQANGLLAIGASPIMGDEEEEVSELVSISDVLSLNIGTLNNRTLESMLVAGKAANQKGIPVVLDPVGVGATRYRLDAIKKLLDVVKVDLIRCNTGELATLMQKDWHAKGVDAGEGEMDRKEVAMALAKQRKTLVVVTGEVDIVTDGNDLKTVTNGHISMTHVTGTGCLLSSVLGAHLTLLQKDQVRLLAEALSEYGSAGEEAAKVSESAGAFARAFLDQLSERRWQYDF</sequence>
<comment type="cofactor">
    <cofactor evidence="2 11">
        <name>Mg(2+)</name>
        <dbReference type="ChEBI" id="CHEBI:18420"/>
    </cofactor>
</comment>
<evidence type="ECO:0000256" key="4">
    <source>
        <dbReference type="ARBA" id="ARBA00022679"/>
    </source>
</evidence>
<dbReference type="PRINTS" id="PR01099">
    <property type="entry name" value="HYETHTZKNASE"/>
</dbReference>
<evidence type="ECO:0000313" key="13">
    <source>
        <dbReference type="Proteomes" id="UP001595733"/>
    </source>
</evidence>